<gene>
    <name evidence="2" type="primary">LOC142171985</name>
</gene>
<evidence type="ECO:0000313" key="2">
    <source>
        <dbReference type="RefSeq" id="XP_075091830.1"/>
    </source>
</evidence>
<evidence type="ECO:0000313" key="1">
    <source>
        <dbReference type="Proteomes" id="UP000790787"/>
    </source>
</evidence>
<dbReference type="RefSeq" id="XP_075091830.1">
    <property type="nucleotide sequence ID" value="XM_075235729.1"/>
</dbReference>
<dbReference type="Proteomes" id="UP000790787">
    <property type="component" value="Chromosome 17"/>
</dbReference>
<keyword evidence="1" id="KW-1185">Reference proteome</keyword>
<proteinExistence type="predicted"/>
<accession>A0AC58T3M3</accession>
<name>A0AC58T3M3_TOBAC</name>
<reference evidence="1" key="1">
    <citation type="journal article" date="2014" name="Nat. Commun.">
        <title>The tobacco genome sequence and its comparison with those of tomato and potato.</title>
        <authorList>
            <person name="Sierro N."/>
            <person name="Battey J.N."/>
            <person name="Ouadi S."/>
            <person name="Bakaher N."/>
            <person name="Bovet L."/>
            <person name="Willig A."/>
            <person name="Goepfert S."/>
            <person name="Peitsch M.C."/>
            <person name="Ivanov N.V."/>
        </authorList>
    </citation>
    <scope>NUCLEOTIDE SEQUENCE [LARGE SCALE GENOMIC DNA]</scope>
</reference>
<protein>
    <submittedName>
        <fullName evidence="2">Uncharacterized protein LOC142171985</fullName>
    </submittedName>
</protein>
<reference evidence="2" key="2">
    <citation type="submission" date="2025-08" db="UniProtKB">
        <authorList>
            <consortium name="RefSeq"/>
        </authorList>
    </citation>
    <scope>IDENTIFICATION</scope>
    <source>
        <tissue evidence="2">Leaf</tissue>
    </source>
</reference>
<sequence length="178" mass="21033">MKRNFPTTSKVPKSSSTSQDLSNLEERANELVQHQQSERVNLSSLEVDPGERLAIRKYHPNDHDAIRRKYLQRGPFQPREHKFPQRIFYGKLRLFNPQWFDEYDRLEYSITKDAAFCVYCYLFQDECINQGGGDVFSSVGFTSWNKKDRFDTHIGRPNSIHNQSRRKGDDLMRQKQSI</sequence>
<organism evidence="1 2">
    <name type="scientific">Nicotiana tabacum</name>
    <name type="common">Common tobacco</name>
    <dbReference type="NCBI Taxonomy" id="4097"/>
    <lineage>
        <taxon>Eukaryota</taxon>
        <taxon>Viridiplantae</taxon>
        <taxon>Streptophyta</taxon>
        <taxon>Embryophyta</taxon>
        <taxon>Tracheophyta</taxon>
        <taxon>Spermatophyta</taxon>
        <taxon>Magnoliopsida</taxon>
        <taxon>eudicotyledons</taxon>
        <taxon>Gunneridae</taxon>
        <taxon>Pentapetalae</taxon>
        <taxon>asterids</taxon>
        <taxon>lamiids</taxon>
        <taxon>Solanales</taxon>
        <taxon>Solanaceae</taxon>
        <taxon>Nicotianoideae</taxon>
        <taxon>Nicotianeae</taxon>
        <taxon>Nicotiana</taxon>
    </lineage>
</organism>